<protein>
    <submittedName>
        <fullName evidence="4">Glycosyltransferase</fullName>
    </submittedName>
</protein>
<sequence length="363" mass="41390">MVKKNPKNTKILFILPSLVAGGAERVVSFISRNLNEEKFESHLLVIGFEKDSVYDSLGSNVTFLNKPRVSSSIFALISSISKFKPDIVFSCMAHLNIVMGLVSLFFPNIKFIGREATVLSSDNRTVENKSIIVWVIQKITKALYRKLDFLVCQSFDMKNDMIKTFGFSEEKIEVINNPISSLPPINTEYTSSKSTRRFITVGRLSLEKGHIRLLKILSKVKFDYKYTIVGNGDQKEVLFTEAKKLGIFDKIEHIPFTREVNNYLSQHDIFLQGSYVEGFPNAVLESCVVGTPVIGFNVPGGTKEIIINNVNGKLVENEKEFLKELNKDSNYSFDRFEVRKSVVDKFKKEKIMKKYENLFSRMI</sequence>
<evidence type="ECO:0000256" key="1">
    <source>
        <dbReference type="SAM" id="Phobius"/>
    </source>
</evidence>
<dbReference type="CDD" id="cd03811">
    <property type="entry name" value="GT4_GT28_WabH-like"/>
    <property type="match status" value="1"/>
</dbReference>
<organism evidence="4 5">
    <name type="scientific">Hyunsoonleella aquatilis</name>
    <dbReference type="NCBI Taxonomy" id="2762758"/>
    <lineage>
        <taxon>Bacteria</taxon>
        <taxon>Pseudomonadati</taxon>
        <taxon>Bacteroidota</taxon>
        <taxon>Flavobacteriia</taxon>
        <taxon>Flavobacteriales</taxon>
        <taxon>Flavobacteriaceae</taxon>
    </lineage>
</organism>
<dbReference type="EMBL" id="JACNMF010000003">
    <property type="protein sequence ID" value="MBC3758988.1"/>
    <property type="molecule type" value="Genomic_DNA"/>
</dbReference>
<feature type="domain" description="Glycosyltransferase subfamily 4-like N-terminal" evidence="3">
    <location>
        <begin position="21"/>
        <end position="179"/>
    </location>
</feature>
<dbReference type="Gene3D" id="3.40.50.2000">
    <property type="entry name" value="Glycogen Phosphorylase B"/>
    <property type="match status" value="2"/>
</dbReference>
<feature type="transmembrane region" description="Helical" evidence="1">
    <location>
        <begin position="87"/>
        <end position="106"/>
    </location>
</feature>
<name>A0A923H9L0_9FLAO</name>
<evidence type="ECO:0000259" key="3">
    <source>
        <dbReference type="Pfam" id="PF13439"/>
    </source>
</evidence>
<dbReference type="GO" id="GO:0016757">
    <property type="term" value="F:glycosyltransferase activity"/>
    <property type="evidence" value="ECO:0007669"/>
    <property type="project" value="InterPro"/>
</dbReference>
<feature type="domain" description="Glycosyl transferase family 1" evidence="2">
    <location>
        <begin position="193"/>
        <end position="323"/>
    </location>
</feature>
<dbReference type="InterPro" id="IPR001296">
    <property type="entry name" value="Glyco_trans_1"/>
</dbReference>
<dbReference type="AlphaFoldDB" id="A0A923H9L0"/>
<dbReference type="PANTHER" id="PTHR12526:SF630">
    <property type="entry name" value="GLYCOSYLTRANSFERASE"/>
    <property type="match status" value="1"/>
</dbReference>
<dbReference type="InterPro" id="IPR028098">
    <property type="entry name" value="Glyco_trans_4-like_N"/>
</dbReference>
<dbReference type="PANTHER" id="PTHR12526">
    <property type="entry name" value="GLYCOSYLTRANSFERASE"/>
    <property type="match status" value="1"/>
</dbReference>
<dbReference type="SUPFAM" id="SSF53756">
    <property type="entry name" value="UDP-Glycosyltransferase/glycogen phosphorylase"/>
    <property type="match status" value="1"/>
</dbReference>
<accession>A0A923H9L0</accession>
<gene>
    <name evidence="4" type="ORF">H7U19_11265</name>
</gene>
<evidence type="ECO:0000313" key="5">
    <source>
        <dbReference type="Proteomes" id="UP000656244"/>
    </source>
</evidence>
<dbReference type="RefSeq" id="WP_186562378.1">
    <property type="nucleotide sequence ID" value="NZ_JACNMF010000003.1"/>
</dbReference>
<dbReference type="Pfam" id="PF13439">
    <property type="entry name" value="Glyco_transf_4"/>
    <property type="match status" value="1"/>
</dbReference>
<keyword evidence="1" id="KW-0812">Transmembrane</keyword>
<dbReference type="Pfam" id="PF00534">
    <property type="entry name" value="Glycos_transf_1"/>
    <property type="match status" value="1"/>
</dbReference>
<reference evidence="4" key="1">
    <citation type="submission" date="2020-08" db="EMBL/GenBank/DDBJ databases">
        <title>Hyunsoonleella sp. strain SJ7 genome sequencing and assembly.</title>
        <authorList>
            <person name="Kim I."/>
        </authorList>
    </citation>
    <scope>NUCLEOTIDE SEQUENCE</scope>
    <source>
        <strain evidence="4">SJ7</strain>
    </source>
</reference>
<keyword evidence="5" id="KW-1185">Reference proteome</keyword>
<keyword evidence="1" id="KW-0472">Membrane</keyword>
<keyword evidence="1" id="KW-1133">Transmembrane helix</keyword>
<evidence type="ECO:0000313" key="4">
    <source>
        <dbReference type="EMBL" id="MBC3758988.1"/>
    </source>
</evidence>
<proteinExistence type="predicted"/>
<evidence type="ECO:0000259" key="2">
    <source>
        <dbReference type="Pfam" id="PF00534"/>
    </source>
</evidence>
<comment type="caution">
    <text evidence="4">The sequence shown here is derived from an EMBL/GenBank/DDBJ whole genome shotgun (WGS) entry which is preliminary data.</text>
</comment>
<dbReference type="Proteomes" id="UP000656244">
    <property type="component" value="Unassembled WGS sequence"/>
</dbReference>